<evidence type="ECO:0000256" key="7">
    <source>
        <dbReference type="ARBA" id="ARBA00023136"/>
    </source>
</evidence>
<evidence type="ECO:0000256" key="5">
    <source>
        <dbReference type="ARBA" id="ARBA00022692"/>
    </source>
</evidence>
<feature type="transmembrane region" description="Helical" evidence="8">
    <location>
        <begin position="279"/>
        <end position="295"/>
    </location>
</feature>
<dbReference type="EMBL" id="MFJV01000001">
    <property type="protein sequence ID" value="OGG24461.1"/>
    <property type="molecule type" value="Genomic_DNA"/>
</dbReference>
<keyword evidence="2" id="KW-1003">Cell membrane</keyword>
<dbReference type="AlphaFoldDB" id="A0A1F6AIE0"/>
<evidence type="ECO:0000313" key="11">
    <source>
        <dbReference type="Proteomes" id="UP000178759"/>
    </source>
</evidence>
<keyword evidence="6 8" id="KW-1133">Transmembrane helix</keyword>
<dbReference type="PANTHER" id="PTHR33908">
    <property type="entry name" value="MANNOSYLTRANSFERASE YKCB-RELATED"/>
    <property type="match status" value="1"/>
</dbReference>
<name>A0A1F6AIE0_9BACT</name>
<evidence type="ECO:0000256" key="2">
    <source>
        <dbReference type="ARBA" id="ARBA00022475"/>
    </source>
</evidence>
<gene>
    <name evidence="10" type="ORF">A3A79_04735</name>
</gene>
<proteinExistence type="predicted"/>
<keyword evidence="4" id="KW-0808">Transferase</keyword>
<evidence type="ECO:0000256" key="1">
    <source>
        <dbReference type="ARBA" id="ARBA00004651"/>
    </source>
</evidence>
<keyword evidence="5 8" id="KW-0812">Transmembrane</keyword>
<dbReference type="Pfam" id="PF13231">
    <property type="entry name" value="PMT_2"/>
    <property type="match status" value="1"/>
</dbReference>
<comment type="subcellular location">
    <subcellularLocation>
        <location evidence="1">Cell membrane</location>
        <topology evidence="1">Multi-pass membrane protein</topology>
    </subcellularLocation>
</comment>
<evidence type="ECO:0000256" key="6">
    <source>
        <dbReference type="ARBA" id="ARBA00022989"/>
    </source>
</evidence>
<dbReference type="GO" id="GO:0009103">
    <property type="term" value="P:lipopolysaccharide biosynthetic process"/>
    <property type="evidence" value="ECO:0007669"/>
    <property type="project" value="UniProtKB-ARBA"/>
</dbReference>
<keyword evidence="7 8" id="KW-0472">Membrane</keyword>
<evidence type="ECO:0000256" key="8">
    <source>
        <dbReference type="SAM" id="Phobius"/>
    </source>
</evidence>
<keyword evidence="3" id="KW-0328">Glycosyltransferase</keyword>
<dbReference type="PANTHER" id="PTHR33908:SF3">
    <property type="entry name" value="UNDECAPRENYL PHOSPHATE-ALPHA-4-AMINO-4-DEOXY-L-ARABINOSE ARABINOSYL TRANSFERASE"/>
    <property type="match status" value="1"/>
</dbReference>
<dbReference type="GO" id="GO:0005886">
    <property type="term" value="C:plasma membrane"/>
    <property type="evidence" value="ECO:0007669"/>
    <property type="project" value="UniProtKB-SubCell"/>
</dbReference>
<sequence>MPKFVLILLLSSFLLFWRLGDTHLSNWDEAWYADVSRTIAEKGNVLTPTWNGQPFLEKPPLHYWLTAISYRIFGDSEFSARFISAVAGIGTTLLAYKFGGLSSALILLSTPAFLWRARTGNLDSLLTFLIFLSAVYPSGAASGLAFLTKGFIGFFYPLFYHRRSLILGSIIAGVWFLVSYVVNGQVFLQQFFAQQGEKIGSIRFSLDYIIHLKTGLKLWFIIFFPAMYFVRKKLKNFVLFVCLFLLFLSFLQEKSTWFLMPVYPFIALIVGRWIPKRYLLAVLIIAIFQIIYFRSEYFVPDVAADEARVSIASQQLTKEDDIIYLTHYYYPTAVYYSRRKTYAVYAENPSVTWWILPKSSWGEILGGSRIFINTTRDDLKELERQFPTIRFETLFSSGDKLLVKKV</sequence>
<evidence type="ECO:0000256" key="4">
    <source>
        <dbReference type="ARBA" id="ARBA00022679"/>
    </source>
</evidence>
<feature type="transmembrane region" description="Helical" evidence="8">
    <location>
        <begin position="208"/>
        <end position="227"/>
    </location>
</feature>
<feature type="domain" description="Glycosyltransferase RgtA/B/C/D-like" evidence="9">
    <location>
        <begin position="58"/>
        <end position="137"/>
    </location>
</feature>
<feature type="transmembrane region" description="Helical" evidence="8">
    <location>
        <begin position="120"/>
        <end position="136"/>
    </location>
</feature>
<accession>A0A1F6AIE0</accession>
<protein>
    <recommendedName>
        <fullName evidence="9">Glycosyltransferase RgtA/B/C/D-like domain-containing protein</fullName>
    </recommendedName>
</protein>
<dbReference type="InterPro" id="IPR050297">
    <property type="entry name" value="LipidA_mod_glycosyltrf_83"/>
</dbReference>
<feature type="transmembrane region" description="Helical" evidence="8">
    <location>
        <begin position="166"/>
        <end position="188"/>
    </location>
</feature>
<feature type="transmembrane region" description="Helical" evidence="8">
    <location>
        <begin position="234"/>
        <end position="251"/>
    </location>
</feature>
<dbReference type="Proteomes" id="UP000178759">
    <property type="component" value="Unassembled WGS sequence"/>
</dbReference>
<evidence type="ECO:0000313" key="10">
    <source>
        <dbReference type="EMBL" id="OGG24461.1"/>
    </source>
</evidence>
<evidence type="ECO:0000259" key="9">
    <source>
        <dbReference type="Pfam" id="PF13231"/>
    </source>
</evidence>
<dbReference type="GO" id="GO:0016763">
    <property type="term" value="F:pentosyltransferase activity"/>
    <property type="evidence" value="ECO:0007669"/>
    <property type="project" value="TreeGrafter"/>
</dbReference>
<reference evidence="10 11" key="1">
    <citation type="journal article" date="2016" name="Nat. Commun.">
        <title>Thousands of microbial genomes shed light on interconnected biogeochemical processes in an aquifer system.</title>
        <authorList>
            <person name="Anantharaman K."/>
            <person name="Brown C.T."/>
            <person name="Hug L.A."/>
            <person name="Sharon I."/>
            <person name="Castelle C.J."/>
            <person name="Probst A.J."/>
            <person name="Thomas B.C."/>
            <person name="Singh A."/>
            <person name="Wilkins M.J."/>
            <person name="Karaoz U."/>
            <person name="Brodie E.L."/>
            <person name="Williams K.H."/>
            <person name="Hubbard S.S."/>
            <person name="Banfield J.F."/>
        </authorList>
    </citation>
    <scope>NUCLEOTIDE SEQUENCE [LARGE SCALE GENOMIC DNA]</scope>
</reference>
<comment type="caution">
    <text evidence="10">The sequence shown here is derived from an EMBL/GenBank/DDBJ whole genome shotgun (WGS) entry which is preliminary data.</text>
</comment>
<dbReference type="InterPro" id="IPR038731">
    <property type="entry name" value="RgtA/B/C-like"/>
</dbReference>
<evidence type="ECO:0000256" key="3">
    <source>
        <dbReference type="ARBA" id="ARBA00022676"/>
    </source>
</evidence>
<feature type="transmembrane region" description="Helical" evidence="8">
    <location>
        <begin position="82"/>
        <end position="108"/>
    </location>
</feature>
<organism evidence="10 11">
    <name type="scientific">Candidatus Gottesmanbacteria bacterium RIFCSPLOWO2_01_FULL_43_11b</name>
    <dbReference type="NCBI Taxonomy" id="1798392"/>
    <lineage>
        <taxon>Bacteria</taxon>
        <taxon>Candidatus Gottesmaniibacteriota</taxon>
    </lineage>
</organism>
<dbReference type="STRING" id="1798392.A3A79_04735"/>
<dbReference type="GO" id="GO:0010041">
    <property type="term" value="P:response to iron(III) ion"/>
    <property type="evidence" value="ECO:0007669"/>
    <property type="project" value="TreeGrafter"/>
</dbReference>